<name>A0ABV3PU65_9HYPH</name>
<dbReference type="InterPro" id="IPR032710">
    <property type="entry name" value="NTF2-like_dom_sf"/>
</dbReference>
<evidence type="ECO:0000313" key="2">
    <source>
        <dbReference type="EMBL" id="MFC2251898.1"/>
    </source>
</evidence>
<evidence type="ECO:0000313" key="4">
    <source>
        <dbReference type="Proteomes" id="UP001595190"/>
    </source>
</evidence>
<dbReference type="PANTHER" id="PTHR38436">
    <property type="entry name" value="POLYKETIDE CYCLASE SNOAL-LIKE DOMAIN"/>
    <property type="match status" value="1"/>
</dbReference>
<sequence length="130" mass="14526">MDATILAGLYQAYIACLNRQDWSELGHHVDEAVEHNGRRLGLSGYRGMLIKDFEDIPDLAFHIELLVCEPPLVAARLAFDCTPKSGFLGLKLDGRRVSFTENVFYTFKAGKIVTVWSVIDKAAIEAQLEL</sequence>
<organism evidence="1 3">
    <name type="scientific">Labrys neptuniae</name>
    <dbReference type="NCBI Taxonomy" id="376174"/>
    <lineage>
        <taxon>Bacteria</taxon>
        <taxon>Pseudomonadati</taxon>
        <taxon>Pseudomonadota</taxon>
        <taxon>Alphaproteobacteria</taxon>
        <taxon>Hyphomicrobiales</taxon>
        <taxon>Xanthobacteraceae</taxon>
        <taxon>Labrys</taxon>
    </lineage>
</organism>
<protein>
    <submittedName>
        <fullName evidence="1">Ester cyclase</fullName>
    </submittedName>
</protein>
<dbReference type="SUPFAM" id="SSF54427">
    <property type="entry name" value="NTF2-like"/>
    <property type="match status" value="1"/>
</dbReference>
<dbReference type="Gene3D" id="3.10.450.50">
    <property type="match status" value="1"/>
</dbReference>
<gene>
    <name evidence="1" type="ORF">ABXS05_26915</name>
    <name evidence="2" type="ORF">ACETRX_19850</name>
</gene>
<dbReference type="EMBL" id="JBHGPK010000008">
    <property type="protein sequence ID" value="MFC2251898.1"/>
    <property type="molecule type" value="Genomic_DNA"/>
</dbReference>
<keyword evidence="3" id="KW-1185">Reference proteome</keyword>
<dbReference type="PANTHER" id="PTHR38436:SF1">
    <property type="entry name" value="ESTER CYCLASE"/>
    <property type="match status" value="1"/>
</dbReference>
<dbReference type="Proteomes" id="UP001555786">
    <property type="component" value="Unassembled WGS sequence"/>
</dbReference>
<comment type="caution">
    <text evidence="1">The sequence shown here is derived from an EMBL/GenBank/DDBJ whole genome shotgun (WGS) entry which is preliminary data.</text>
</comment>
<dbReference type="Pfam" id="PF07366">
    <property type="entry name" value="SnoaL"/>
    <property type="match status" value="1"/>
</dbReference>
<dbReference type="Proteomes" id="UP001595190">
    <property type="component" value="Unassembled WGS sequence"/>
</dbReference>
<dbReference type="RefSeq" id="WP_367625977.1">
    <property type="nucleotide sequence ID" value="NZ_JBFNQD010000012.1"/>
</dbReference>
<evidence type="ECO:0000313" key="3">
    <source>
        <dbReference type="Proteomes" id="UP001555786"/>
    </source>
</evidence>
<proteinExistence type="predicted"/>
<evidence type="ECO:0000313" key="1">
    <source>
        <dbReference type="EMBL" id="MEW9309209.1"/>
    </source>
</evidence>
<accession>A0ABV3PU65</accession>
<dbReference type="EMBL" id="JBFNQD010000012">
    <property type="protein sequence ID" value="MEW9309209.1"/>
    <property type="molecule type" value="Genomic_DNA"/>
</dbReference>
<reference evidence="1 3" key="1">
    <citation type="submission" date="2024-07" db="EMBL/GenBank/DDBJ databases">
        <title>Description of Labrys sedimenti sp. nov., isolated from a diclofenac-degrading enrichment culture.</title>
        <authorList>
            <person name="Tancsics A."/>
            <person name="Csepanyi A."/>
        </authorList>
    </citation>
    <scope>NUCLEOTIDE SEQUENCE [LARGE SCALE GENOMIC DNA]</scope>
    <source>
        <strain evidence="1 3">LMG 23578</strain>
    </source>
</reference>
<dbReference type="InterPro" id="IPR009959">
    <property type="entry name" value="Cyclase_SnoaL-like"/>
</dbReference>
<reference evidence="2 4" key="2">
    <citation type="submission" date="2024-09" db="EMBL/GenBank/DDBJ databases">
        <title>Description of Labrys sedimenti sp. nov., isolated from a diclofenac-degrading enrichment culture, and genome-based reclassification of Labrys portucalensis as a later heterotypic synonym of Labrys neptuniae.</title>
        <authorList>
            <person name="Tancsics A."/>
            <person name="Csepanyi A."/>
        </authorList>
    </citation>
    <scope>NUCLEOTIDE SEQUENCE [LARGE SCALE GENOMIC DNA]</scope>
    <source>
        <strain evidence="2 4">LMG 23412</strain>
    </source>
</reference>